<dbReference type="PROSITE" id="PS52016">
    <property type="entry name" value="TONB_DEPENDENT_REC_3"/>
    <property type="match status" value="1"/>
</dbReference>
<keyword evidence="9" id="KW-0675">Receptor</keyword>
<dbReference type="InterPro" id="IPR012910">
    <property type="entry name" value="Plug_dom"/>
</dbReference>
<dbReference type="NCBIfam" id="TIGR04057">
    <property type="entry name" value="SusC_RagA_signa"/>
    <property type="match status" value="1"/>
</dbReference>
<dbReference type="Gene3D" id="2.170.130.10">
    <property type="entry name" value="TonB-dependent receptor, plug domain"/>
    <property type="match status" value="1"/>
</dbReference>
<gene>
    <name evidence="9" type="ORF">EZS27_005154</name>
</gene>
<comment type="subcellular location">
    <subcellularLocation>
        <location evidence="1">Cell outer membrane</location>
        <topology evidence="1">Multi-pass membrane protein</topology>
    </subcellularLocation>
</comment>
<evidence type="ECO:0000259" key="8">
    <source>
        <dbReference type="Pfam" id="PF07715"/>
    </source>
</evidence>
<organism evidence="9">
    <name type="scientific">termite gut metagenome</name>
    <dbReference type="NCBI Taxonomy" id="433724"/>
    <lineage>
        <taxon>unclassified sequences</taxon>
        <taxon>metagenomes</taxon>
        <taxon>organismal metagenomes</taxon>
    </lineage>
</organism>
<dbReference type="SUPFAM" id="SSF56935">
    <property type="entry name" value="Porins"/>
    <property type="match status" value="1"/>
</dbReference>
<dbReference type="InterPro" id="IPR023996">
    <property type="entry name" value="TonB-dep_OMP_SusC/RagA"/>
</dbReference>
<evidence type="ECO:0000313" key="9">
    <source>
        <dbReference type="EMBL" id="KAA6347354.1"/>
    </source>
</evidence>
<dbReference type="GO" id="GO:0009279">
    <property type="term" value="C:cell outer membrane"/>
    <property type="evidence" value="ECO:0007669"/>
    <property type="project" value="UniProtKB-SubCell"/>
</dbReference>
<dbReference type="Pfam" id="PF07715">
    <property type="entry name" value="Plug"/>
    <property type="match status" value="1"/>
</dbReference>
<feature type="domain" description="TonB-dependent receptor plug" evidence="8">
    <location>
        <begin position="133"/>
        <end position="255"/>
    </location>
</feature>
<accession>A0A5J4SM93</accession>
<dbReference type="NCBIfam" id="TIGR04056">
    <property type="entry name" value="OMP_RagA_SusC"/>
    <property type="match status" value="1"/>
</dbReference>
<proteinExistence type="predicted"/>
<keyword evidence="2" id="KW-0813">Transport</keyword>
<keyword evidence="3" id="KW-0812">Transmembrane</keyword>
<dbReference type="Gene3D" id="2.60.40.1120">
    <property type="entry name" value="Carboxypeptidase-like, regulatory domain"/>
    <property type="match status" value="1"/>
</dbReference>
<evidence type="ECO:0000256" key="2">
    <source>
        <dbReference type="ARBA" id="ARBA00022448"/>
    </source>
</evidence>
<dbReference type="Pfam" id="PF00593">
    <property type="entry name" value="TonB_dep_Rec_b-barrel"/>
    <property type="match status" value="1"/>
</dbReference>
<evidence type="ECO:0000256" key="1">
    <source>
        <dbReference type="ARBA" id="ARBA00004571"/>
    </source>
</evidence>
<keyword evidence="5" id="KW-0472">Membrane</keyword>
<dbReference type="InterPro" id="IPR036942">
    <property type="entry name" value="Beta-barrel_TonB_sf"/>
</dbReference>
<evidence type="ECO:0000256" key="6">
    <source>
        <dbReference type="ARBA" id="ARBA00023237"/>
    </source>
</evidence>
<reference evidence="9" key="1">
    <citation type="submission" date="2019-03" db="EMBL/GenBank/DDBJ databases">
        <title>Single cell metagenomics reveals metabolic interactions within the superorganism composed of flagellate Streblomastix strix and complex community of Bacteroidetes bacteria on its surface.</title>
        <authorList>
            <person name="Treitli S.C."/>
            <person name="Kolisko M."/>
            <person name="Husnik F."/>
            <person name="Keeling P."/>
            <person name="Hampl V."/>
        </authorList>
    </citation>
    <scope>NUCLEOTIDE SEQUENCE</scope>
    <source>
        <strain evidence="9">STM</strain>
    </source>
</reference>
<comment type="caution">
    <text evidence="9">The sequence shown here is derived from an EMBL/GenBank/DDBJ whole genome shotgun (WGS) entry which is preliminary data.</text>
</comment>
<keyword evidence="4" id="KW-0798">TonB box</keyword>
<dbReference type="InterPro" id="IPR008969">
    <property type="entry name" value="CarboxyPept-like_regulatory"/>
</dbReference>
<dbReference type="InterPro" id="IPR039426">
    <property type="entry name" value="TonB-dep_rcpt-like"/>
</dbReference>
<dbReference type="Gene3D" id="2.40.170.20">
    <property type="entry name" value="TonB-dependent receptor, beta-barrel domain"/>
    <property type="match status" value="1"/>
</dbReference>
<dbReference type="AlphaFoldDB" id="A0A5J4SM93"/>
<name>A0A5J4SM93_9ZZZZ</name>
<dbReference type="InterPro" id="IPR037066">
    <property type="entry name" value="Plug_dom_sf"/>
</dbReference>
<evidence type="ECO:0000259" key="7">
    <source>
        <dbReference type="Pfam" id="PF00593"/>
    </source>
</evidence>
<dbReference type="EMBL" id="SNRY01000098">
    <property type="protein sequence ID" value="KAA6347354.1"/>
    <property type="molecule type" value="Genomic_DNA"/>
</dbReference>
<evidence type="ECO:0000256" key="5">
    <source>
        <dbReference type="ARBA" id="ARBA00023136"/>
    </source>
</evidence>
<evidence type="ECO:0000256" key="4">
    <source>
        <dbReference type="ARBA" id="ARBA00023077"/>
    </source>
</evidence>
<protein>
    <submittedName>
        <fullName evidence="9">TonB-dependent receptor SusC</fullName>
    </submittedName>
</protein>
<sequence>MVKLLRFLQKPFTYCSSKTNVVLFIIIFPLSVLAQQGGIRIEGRVIDEKAQEPIIGVNIFLVNEKTGTVTDLNGRFTINARSLPTTISVKYIGYKPLQIDVNEYTKPLTISIREDVNVLNEIVVVGYGTQRRKELTGSISTVPKTILEHTTTSFDGILGGAVAGMNVTQNSGQPGASFAIRIRGGNSVHAGNEPLYVIDGFIFYSDNNSTKTGLSKIESELNPLAAINPNDIESIEVLKDVSATAIYGSRGANGVIIVTTKKGKRGSNAINYQYTVGREQVSKQLDLMNATQWAQFQNQYGYNYFDEATIAALGKGYDWQEAMFRTAYTQKHELSINGGDDKTRYLISGSYVYQDGILIHTDFERYNARVNLDRNLSNNVIIGVNVTGGKSIQNGVTAVEENDPTYQGRVTNSLGYALRMPPVVPIYNPDGSYNYINPYEKHNDMTYNGENPNPISDMNNSVGQNINTSLLSNFYAQYSITEGLVAKVSLGANLSNTTQNFFSPSNSLIGLLPRGLGGIGSKRYEAWQSEYTLNYSKTFNRIHFFNVLAGYTTHSTSVRYITAVTAEFSNESLAFNNLYDGNKPDFPVSGGTESWLKSILGRVNYSLWSRYNLTVTLRADESSRFAPKHRWGYFPSVGVSWNVNEESFLKDNQTLNALKLRLTYGSVGNQEIEDNLYASNYVAQKSSENNKSITVYKKSRMGNPNLKWESTVQYNAGADIGLWKDRLIFVSDVYYKKTSDLLYNAPVEASTGFSNQMTNVGNVTNKGVEFTVNATIVESKDFTWTASANIARNINKITDLGSVNHILVGNGLGMLSSNEMILQTGESLNSFYGLIFDGVVQKGEDVSHLPKLSWKDNAPQPGDPKFVDIVADGRIDDKDRIVIGSTQPDFTYGFSTSATYKGADLFITFQGSKGNQVYNRLRRDLETPNGGYNFSAALLNGWTEINPSSRVPRISQDIRFSYLDDRFIEDASYLRLKNITIGYTLPIKINPAESTLKVRLFAAAENLFTITNYMGYDPEVGNGYDLGVYPRAKTFSIGAGLSF</sequence>
<dbReference type="SUPFAM" id="SSF49464">
    <property type="entry name" value="Carboxypeptidase regulatory domain-like"/>
    <property type="match status" value="1"/>
</dbReference>
<dbReference type="InterPro" id="IPR000531">
    <property type="entry name" value="Beta-barrel_TonB"/>
</dbReference>
<dbReference type="Pfam" id="PF13715">
    <property type="entry name" value="CarbopepD_reg_2"/>
    <property type="match status" value="1"/>
</dbReference>
<keyword evidence="6" id="KW-0998">Cell outer membrane</keyword>
<evidence type="ECO:0000256" key="3">
    <source>
        <dbReference type="ARBA" id="ARBA00022692"/>
    </source>
</evidence>
<feature type="domain" description="TonB-dependent receptor-like beta-barrel" evidence="7">
    <location>
        <begin position="428"/>
        <end position="791"/>
    </location>
</feature>
<dbReference type="InterPro" id="IPR023997">
    <property type="entry name" value="TonB-dep_OMP_SusC/RagA_CS"/>
</dbReference>